<dbReference type="GO" id="GO:0016491">
    <property type="term" value="F:oxidoreductase activity"/>
    <property type="evidence" value="ECO:0007669"/>
    <property type="project" value="InterPro"/>
</dbReference>
<dbReference type="AlphaFoldDB" id="A0A7X0J296"/>
<dbReference type="GO" id="GO:0010181">
    <property type="term" value="F:FMN binding"/>
    <property type="evidence" value="ECO:0007669"/>
    <property type="project" value="TreeGrafter"/>
</dbReference>
<sequence>MADKIKILAISGSTRSSSSNLNLINAITKLAADQFEVSVFDGLTGLPHFNPDIDHEVVAEPVASFRKQIRAADGVLICTPEYAIGVPGTLKNAIDWTVSSMEFSRKPVALITAALSGVKAHESLLGTLLIIESNMTSETQLVISGVKTKVSGDGEITDVHTLESVKKLIASMTAMVNGNAPVELLVAPVLY</sequence>
<name>A0A7X0J296_9SPHI</name>
<reference evidence="2 3" key="1">
    <citation type="submission" date="2020-08" db="EMBL/GenBank/DDBJ databases">
        <title>Genomic Encyclopedia of Type Strains, Phase IV (KMG-V): Genome sequencing to study the core and pangenomes of soil and plant-associated prokaryotes.</title>
        <authorList>
            <person name="Whitman W."/>
        </authorList>
    </citation>
    <scope>NUCLEOTIDE SEQUENCE [LARGE SCALE GENOMIC DNA]</scope>
    <source>
        <strain evidence="2 3">M2T3</strain>
    </source>
</reference>
<dbReference type="PANTHER" id="PTHR30543">
    <property type="entry name" value="CHROMATE REDUCTASE"/>
    <property type="match status" value="1"/>
</dbReference>
<feature type="domain" description="NADPH-dependent FMN reductase-like" evidence="1">
    <location>
        <begin position="5"/>
        <end position="143"/>
    </location>
</feature>
<dbReference type="Gene3D" id="3.40.50.360">
    <property type="match status" value="1"/>
</dbReference>
<organism evidence="2 3">
    <name type="scientific">Pedobacter cryoconitis</name>
    <dbReference type="NCBI Taxonomy" id="188932"/>
    <lineage>
        <taxon>Bacteria</taxon>
        <taxon>Pseudomonadati</taxon>
        <taxon>Bacteroidota</taxon>
        <taxon>Sphingobacteriia</taxon>
        <taxon>Sphingobacteriales</taxon>
        <taxon>Sphingobacteriaceae</taxon>
        <taxon>Pedobacter</taxon>
    </lineage>
</organism>
<gene>
    <name evidence="2" type="ORF">HDF25_000450</name>
</gene>
<dbReference type="EMBL" id="JACHCC010000001">
    <property type="protein sequence ID" value="MBB6498326.1"/>
    <property type="molecule type" value="Genomic_DNA"/>
</dbReference>
<evidence type="ECO:0000259" key="1">
    <source>
        <dbReference type="Pfam" id="PF03358"/>
    </source>
</evidence>
<evidence type="ECO:0000313" key="2">
    <source>
        <dbReference type="EMBL" id="MBB6498326.1"/>
    </source>
</evidence>
<comment type="caution">
    <text evidence="2">The sequence shown here is derived from an EMBL/GenBank/DDBJ whole genome shotgun (WGS) entry which is preliminary data.</text>
</comment>
<proteinExistence type="predicted"/>
<dbReference type="Proteomes" id="UP000521017">
    <property type="component" value="Unassembled WGS sequence"/>
</dbReference>
<dbReference type="RefSeq" id="WP_184622313.1">
    <property type="nucleotide sequence ID" value="NZ_JACHCC010000001.1"/>
</dbReference>
<dbReference type="SUPFAM" id="SSF52218">
    <property type="entry name" value="Flavoproteins"/>
    <property type="match status" value="1"/>
</dbReference>
<dbReference type="InterPro" id="IPR050712">
    <property type="entry name" value="NAD(P)H-dep_reductase"/>
</dbReference>
<dbReference type="InterPro" id="IPR005025">
    <property type="entry name" value="FMN_Rdtase-like_dom"/>
</dbReference>
<protein>
    <submittedName>
        <fullName evidence="2">NAD(P)H-dependent FMN reductase</fullName>
    </submittedName>
</protein>
<dbReference type="Pfam" id="PF03358">
    <property type="entry name" value="FMN_red"/>
    <property type="match status" value="1"/>
</dbReference>
<accession>A0A7X0J296</accession>
<evidence type="ECO:0000313" key="3">
    <source>
        <dbReference type="Proteomes" id="UP000521017"/>
    </source>
</evidence>
<dbReference type="InterPro" id="IPR029039">
    <property type="entry name" value="Flavoprotein-like_sf"/>
</dbReference>
<dbReference type="PANTHER" id="PTHR30543:SF21">
    <property type="entry name" value="NAD(P)H-DEPENDENT FMN REDUCTASE LOT6"/>
    <property type="match status" value="1"/>
</dbReference>
<dbReference type="GO" id="GO:0005829">
    <property type="term" value="C:cytosol"/>
    <property type="evidence" value="ECO:0007669"/>
    <property type="project" value="TreeGrafter"/>
</dbReference>